<evidence type="ECO:0000313" key="2">
    <source>
        <dbReference type="EMBL" id="VUZ44989.1"/>
    </source>
</evidence>
<dbReference type="AlphaFoldDB" id="A0A564YDF3"/>
<gene>
    <name evidence="2" type="ORF">WMSIL1_LOCUS5129</name>
</gene>
<feature type="transmembrane region" description="Helical" evidence="1">
    <location>
        <begin position="6"/>
        <end position="24"/>
    </location>
</feature>
<name>A0A564YDF3_HYMDI</name>
<evidence type="ECO:0000256" key="1">
    <source>
        <dbReference type="SAM" id="Phobius"/>
    </source>
</evidence>
<accession>A0A564YDF3</accession>
<keyword evidence="1" id="KW-1133">Transmembrane helix</keyword>
<sequence>MGNAYIVVYLIYFFRFFLYSLDIVEKDHFITVLGKLEELANSENPIYVKDGVKGGRYEEDRLLLDEKAKKRKIMVKLRKDIIRFRKWFRKLFVEEEYNPMIINGEQS</sequence>
<reference evidence="2 3" key="1">
    <citation type="submission" date="2019-07" db="EMBL/GenBank/DDBJ databases">
        <authorList>
            <person name="Jastrzebski P J."/>
            <person name="Paukszto L."/>
            <person name="Jastrzebski P J."/>
        </authorList>
    </citation>
    <scope>NUCLEOTIDE SEQUENCE [LARGE SCALE GENOMIC DNA]</scope>
    <source>
        <strain evidence="2 3">WMS-il1</strain>
    </source>
</reference>
<evidence type="ECO:0000313" key="3">
    <source>
        <dbReference type="Proteomes" id="UP000321570"/>
    </source>
</evidence>
<dbReference type="Proteomes" id="UP000321570">
    <property type="component" value="Unassembled WGS sequence"/>
</dbReference>
<protein>
    <submittedName>
        <fullName evidence="2">Uncharacterized protein</fullName>
    </submittedName>
</protein>
<proteinExistence type="predicted"/>
<keyword evidence="1" id="KW-0812">Transmembrane</keyword>
<organism evidence="2 3">
    <name type="scientific">Hymenolepis diminuta</name>
    <name type="common">Rat tapeworm</name>
    <dbReference type="NCBI Taxonomy" id="6216"/>
    <lineage>
        <taxon>Eukaryota</taxon>
        <taxon>Metazoa</taxon>
        <taxon>Spiralia</taxon>
        <taxon>Lophotrochozoa</taxon>
        <taxon>Platyhelminthes</taxon>
        <taxon>Cestoda</taxon>
        <taxon>Eucestoda</taxon>
        <taxon>Cyclophyllidea</taxon>
        <taxon>Hymenolepididae</taxon>
        <taxon>Hymenolepis</taxon>
    </lineage>
</organism>
<keyword evidence="1" id="KW-0472">Membrane</keyword>
<dbReference type="EMBL" id="CABIJS010000155">
    <property type="protein sequence ID" value="VUZ44989.1"/>
    <property type="molecule type" value="Genomic_DNA"/>
</dbReference>
<keyword evidence="3" id="KW-1185">Reference proteome</keyword>